<comment type="caution">
    <text evidence="2">The sequence shown here is derived from an EMBL/GenBank/DDBJ whole genome shotgun (WGS) entry which is preliminary data.</text>
</comment>
<sequence length="418" mass="47868">MMNRIVYFLLGLLTVLVSACADKETEVPNMRFERRIYALTNQPVEVTLYVAHKPEQAKTLDVVFDGTAVKGQDYSVSSEQYVVGGNAEKLTITITPLHAANEQKNIVMRLKSDPSVTTVLDMTPRPDLLYSFQNGKEEIGATADVSLELFSAETGSRYYVEEDTPIELEVDPSSTAQEGTDFEFVNKKDTVKIGKYTANFKIKVLQRDAHRNVIILRPKLSEADRYYAGRYSKTQLNIITSYAYDVEGEWVMNKFICDKKYIKNMYDGMIPDAEFENIPEFNKNDTFTFTRLAAGKYQLTTSLESNLKYYFQPSAVGVFDGEFTIRAMRSRTKLQIMKVKDVNRFFSATKQSTDREGYVGLRNYVDPDTHELLLDVYVFDYEPTDFLQSFNDYGMVGTTKPKMTDDGNYLRFTLKKKH</sequence>
<proteinExistence type="predicted"/>
<gene>
    <name evidence="2" type="ORF">KZY68_04075</name>
</gene>
<organism evidence="2 3">
    <name type="scientific">Segatella salivae</name>
    <dbReference type="NCBI Taxonomy" id="228604"/>
    <lineage>
        <taxon>Bacteria</taxon>
        <taxon>Pseudomonadati</taxon>
        <taxon>Bacteroidota</taxon>
        <taxon>Bacteroidia</taxon>
        <taxon>Bacteroidales</taxon>
        <taxon>Prevotellaceae</taxon>
        <taxon>Segatella</taxon>
    </lineage>
</organism>
<evidence type="ECO:0000313" key="2">
    <source>
        <dbReference type="EMBL" id="MBW4865209.1"/>
    </source>
</evidence>
<evidence type="ECO:0000313" key="3">
    <source>
        <dbReference type="Proteomes" id="UP001196873"/>
    </source>
</evidence>
<dbReference type="PROSITE" id="PS51257">
    <property type="entry name" value="PROKAR_LIPOPROTEIN"/>
    <property type="match status" value="1"/>
</dbReference>
<keyword evidence="1" id="KW-0732">Signal</keyword>
<dbReference type="AlphaFoldDB" id="A0AAW4NM46"/>
<reference evidence="2" key="1">
    <citation type="submission" date="2021-07" db="EMBL/GenBank/DDBJ databases">
        <title>Genomic diversity and antimicrobial resistance of Prevotella spp. isolated from chronic lung disease airways.</title>
        <authorList>
            <person name="Webb K.A."/>
            <person name="Olagoke O.S."/>
            <person name="Baird T."/>
            <person name="Neill J."/>
            <person name="Pham A."/>
            <person name="Wells T.J."/>
            <person name="Ramsay K.A."/>
            <person name="Bell S.C."/>
            <person name="Sarovich D.S."/>
            <person name="Price E.P."/>
        </authorList>
    </citation>
    <scope>NUCLEOTIDE SEQUENCE</scope>
    <source>
        <strain evidence="2">SCHI0047.S.3</strain>
    </source>
</reference>
<protein>
    <submittedName>
        <fullName evidence="2">DUF4843 domain-containing protein</fullName>
    </submittedName>
</protein>
<dbReference type="Proteomes" id="UP001196873">
    <property type="component" value="Unassembled WGS sequence"/>
</dbReference>
<dbReference type="EMBL" id="JAHXRF010000005">
    <property type="protein sequence ID" value="MBW4865209.1"/>
    <property type="molecule type" value="Genomic_DNA"/>
</dbReference>
<accession>A0AAW4NM46</accession>
<dbReference type="RefSeq" id="WP_219427561.1">
    <property type="nucleotide sequence ID" value="NZ_JAHXRD010000006.1"/>
</dbReference>
<name>A0AAW4NM46_9BACT</name>
<evidence type="ECO:0000256" key="1">
    <source>
        <dbReference type="SAM" id="SignalP"/>
    </source>
</evidence>
<feature type="chain" id="PRO_5043352328" evidence="1">
    <location>
        <begin position="22"/>
        <end position="418"/>
    </location>
</feature>
<feature type="signal peptide" evidence="1">
    <location>
        <begin position="1"/>
        <end position="21"/>
    </location>
</feature>